<dbReference type="Proteomes" id="UP000008672">
    <property type="component" value="Unassembled WGS sequence"/>
</dbReference>
<dbReference type="AlphaFoldDB" id="H3A5M9"/>
<feature type="transmembrane region" description="Helical" evidence="7">
    <location>
        <begin position="91"/>
        <end position="112"/>
    </location>
</feature>
<reference evidence="10" key="3">
    <citation type="submission" date="2025-09" db="UniProtKB">
        <authorList>
            <consortium name="Ensembl"/>
        </authorList>
    </citation>
    <scope>IDENTIFICATION</scope>
</reference>
<evidence type="ECO:0000256" key="5">
    <source>
        <dbReference type="ARBA" id="ARBA00023136"/>
    </source>
</evidence>
<feature type="region of interest" description="Disordered" evidence="6">
    <location>
        <begin position="1"/>
        <end position="25"/>
    </location>
</feature>
<organism evidence="10 11">
    <name type="scientific">Latimeria chalumnae</name>
    <name type="common">Coelacanth</name>
    <dbReference type="NCBI Taxonomy" id="7897"/>
    <lineage>
        <taxon>Eukaryota</taxon>
        <taxon>Metazoa</taxon>
        <taxon>Chordata</taxon>
        <taxon>Craniata</taxon>
        <taxon>Vertebrata</taxon>
        <taxon>Euteleostomi</taxon>
        <taxon>Coelacanthiformes</taxon>
        <taxon>Coelacanthidae</taxon>
        <taxon>Latimeria</taxon>
    </lineage>
</organism>
<evidence type="ECO:0000256" key="3">
    <source>
        <dbReference type="ARBA" id="ARBA00022692"/>
    </source>
</evidence>
<dbReference type="Bgee" id="ENSLACG00000004401">
    <property type="expression patterns" value="Expressed in pelvic fin and 6 other cell types or tissues"/>
</dbReference>
<reference evidence="10" key="2">
    <citation type="submission" date="2025-08" db="UniProtKB">
        <authorList>
            <consortium name="Ensembl"/>
        </authorList>
    </citation>
    <scope>IDENTIFICATION</scope>
</reference>
<dbReference type="OrthoDB" id="508875at2759"/>
<dbReference type="KEGG" id="lcm:102353069"/>
<proteinExistence type="inferred from homology"/>
<dbReference type="RefSeq" id="XP_006010536.1">
    <property type="nucleotide sequence ID" value="XM_006010474.3"/>
</dbReference>
<dbReference type="RefSeq" id="XP_014352865.1">
    <property type="nucleotide sequence ID" value="XM_014497379.2"/>
</dbReference>
<dbReference type="GeneTree" id="ENSGT00940000161546"/>
<name>H3A5M9_LATCH</name>
<protein>
    <submittedName>
        <fullName evidence="10">Transmembrane protein 106A</fullName>
    </submittedName>
</protein>
<dbReference type="GeneID" id="102353069"/>
<evidence type="ECO:0000256" key="2">
    <source>
        <dbReference type="ARBA" id="ARBA00008111"/>
    </source>
</evidence>
<keyword evidence="4 7" id="KW-1133">Transmembrane helix</keyword>
<feature type="domain" description="Transmembrane protein 106 C-terminal" evidence="8">
    <location>
        <begin position="113"/>
        <end position="251"/>
    </location>
</feature>
<dbReference type="Pfam" id="PF07092">
    <property type="entry name" value="TMEM106"/>
    <property type="match status" value="1"/>
</dbReference>
<evidence type="ECO:0000256" key="7">
    <source>
        <dbReference type="SAM" id="Phobius"/>
    </source>
</evidence>
<dbReference type="HOGENOM" id="CLU_089337_2_0_1"/>
<dbReference type="InterPro" id="IPR048511">
    <property type="entry name" value="TMEM106_N"/>
</dbReference>
<dbReference type="CTD" id="113277"/>
<dbReference type="PANTHER" id="PTHR28556:SF3">
    <property type="entry name" value="TRANSMEMBRANE PROTEIN 106A"/>
    <property type="match status" value="1"/>
</dbReference>
<sequence>MGKAFSHFKEQDGEKKPMNKSNMGEKAASSYQSITDAAANSYVPYVNIAGRDSVDCPSCQGTGRIPRGQENELVALIPYSDQRLQPNRTKLYVVCAVLCCLIVSALVVFFLFPRSMSVVHAGLNSSLITFTDRLSAVNLNLTNIINVTNRNFYSVSVTDLSAEILHMETIVGKINVKNITRLHPLEKKQLYYTVPTTIQDNSTYKLCTWSAVKVHNLLLHLQVTLTSWYLSHSEQLSFEAYQYVDCGSNTTTPHYPYYLQLET</sequence>
<evidence type="ECO:0000256" key="4">
    <source>
        <dbReference type="ARBA" id="ARBA00022989"/>
    </source>
</evidence>
<dbReference type="OMA" id="ADTVHCP"/>
<comment type="similarity">
    <text evidence="2">Belongs to the TMEM106 family.</text>
</comment>
<feature type="compositionally biased region" description="Basic and acidic residues" evidence="6">
    <location>
        <begin position="7"/>
        <end position="17"/>
    </location>
</feature>
<keyword evidence="11" id="KW-1185">Reference proteome</keyword>
<feature type="domain" description="Transmembrane protein 106 N-terminal" evidence="9">
    <location>
        <begin position="2"/>
        <end position="90"/>
    </location>
</feature>
<dbReference type="Pfam" id="PF21002">
    <property type="entry name" value="TMEM106_N"/>
    <property type="match status" value="1"/>
</dbReference>
<evidence type="ECO:0000259" key="8">
    <source>
        <dbReference type="Pfam" id="PF07092"/>
    </source>
</evidence>
<dbReference type="InterPro" id="IPR048509">
    <property type="entry name" value="TMEM106_C"/>
</dbReference>
<dbReference type="InterPro" id="IPR009790">
    <property type="entry name" value="TMEM106"/>
</dbReference>
<reference evidence="11" key="1">
    <citation type="submission" date="2011-08" db="EMBL/GenBank/DDBJ databases">
        <title>The draft genome of Latimeria chalumnae.</title>
        <authorList>
            <person name="Di Palma F."/>
            <person name="Alfoldi J."/>
            <person name="Johnson J."/>
            <person name="Berlin A."/>
            <person name="Gnerre S."/>
            <person name="Jaffe D."/>
            <person name="MacCallum I."/>
            <person name="Young S."/>
            <person name="Walker B.J."/>
            <person name="Lander E."/>
            <person name="Lindblad-Toh K."/>
        </authorList>
    </citation>
    <scope>NUCLEOTIDE SEQUENCE [LARGE SCALE GENOMIC DNA]</scope>
    <source>
        <strain evidence="11">Wild caught</strain>
    </source>
</reference>
<evidence type="ECO:0000256" key="1">
    <source>
        <dbReference type="ARBA" id="ARBA00004308"/>
    </source>
</evidence>
<dbReference type="PANTHER" id="PTHR28556">
    <property type="entry name" value="TRANSMEMBRANE PROTEIN 106B"/>
    <property type="match status" value="1"/>
</dbReference>
<dbReference type="STRING" id="7897.ENSLACP00000004950"/>
<evidence type="ECO:0000313" key="10">
    <source>
        <dbReference type="Ensembl" id="ENSLACP00000004950.1"/>
    </source>
</evidence>
<dbReference type="EMBL" id="AFYH01219097">
    <property type="status" value="NOT_ANNOTATED_CDS"/>
    <property type="molecule type" value="Genomic_DNA"/>
</dbReference>
<evidence type="ECO:0000313" key="11">
    <source>
        <dbReference type="Proteomes" id="UP000008672"/>
    </source>
</evidence>
<keyword evidence="5 7" id="KW-0472">Membrane</keyword>
<keyword evidence="3 7" id="KW-0812">Transmembrane</keyword>
<evidence type="ECO:0000259" key="9">
    <source>
        <dbReference type="Pfam" id="PF21002"/>
    </source>
</evidence>
<accession>H3A5M9</accession>
<comment type="subcellular location">
    <subcellularLocation>
        <location evidence="1">Endomembrane system</location>
    </subcellularLocation>
</comment>
<dbReference type="GO" id="GO:0012505">
    <property type="term" value="C:endomembrane system"/>
    <property type="evidence" value="ECO:0007669"/>
    <property type="project" value="UniProtKB-SubCell"/>
</dbReference>
<evidence type="ECO:0000256" key="6">
    <source>
        <dbReference type="SAM" id="MobiDB-lite"/>
    </source>
</evidence>
<dbReference type="InParanoid" id="H3A5M9"/>
<dbReference type="Ensembl" id="ENSLACT00000004994.1">
    <property type="protein sequence ID" value="ENSLACP00000004950.1"/>
    <property type="gene ID" value="ENSLACG00000004401.1"/>
</dbReference>
<dbReference type="eggNOG" id="ENOG502RY0I">
    <property type="taxonomic scope" value="Eukaryota"/>
</dbReference>
<gene>
    <name evidence="10" type="primary">TMEM106A</name>
</gene>